<comment type="subcellular location">
    <subcellularLocation>
        <location evidence="10">Cell membrane</location>
        <topology evidence="10">Multi-pass membrane protein</topology>
    </subcellularLocation>
</comment>
<comment type="pathway">
    <text evidence="10">Cofactor biosynthesis; adenosylcobalamin biosynthesis.</text>
</comment>
<feature type="transmembrane region" description="Helical" evidence="10">
    <location>
        <begin position="66"/>
        <end position="85"/>
    </location>
</feature>
<feature type="region of interest" description="Disordered" evidence="11">
    <location>
        <begin position="93"/>
        <end position="116"/>
    </location>
</feature>
<evidence type="ECO:0000256" key="7">
    <source>
        <dbReference type="ARBA" id="ARBA00023065"/>
    </source>
</evidence>
<evidence type="ECO:0000313" key="12">
    <source>
        <dbReference type="EMBL" id="QQB47312.1"/>
    </source>
</evidence>
<keyword evidence="1 10" id="KW-0171">Cobalt transport</keyword>
<dbReference type="Proteomes" id="UP000596145">
    <property type="component" value="Chromosome"/>
</dbReference>
<proteinExistence type="inferred from homology"/>
<comment type="function">
    <text evidence="10">Part of the energy-coupling factor (ECF) transporter complex CbiMNOQ involved in cobalt import.</text>
</comment>
<evidence type="ECO:0000256" key="5">
    <source>
        <dbReference type="ARBA" id="ARBA00022692"/>
    </source>
</evidence>
<dbReference type="PANTHER" id="PTHR38662:SF1">
    <property type="entry name" value="COBALT TRANSPORT PROTEIN CBIN"/>
    <property type="match status" value="1"/>
</dbReference>
<feature type="compositionally biased region" description="Polar residues" evidence="11">
    <location>
        <begin position="93"/>
        <end position="106"/>
    </location>
</feature>
<keyword evidence="3 10" id="KW-1003">Cell membrane</keyword>
<reference evidence="12 13" key="1">
    <citation type="submission" date="2020-12" db="EMBL/GenBank/DDBJ databases">
        <title>FDA dAtabase for Regulatory Grade micrObial Sequences (FDA-ARGOS): Supporting development and validation of Infectious Disease Dx tests.</title>
        <authorList>
            <person name="Sproer C."/>
            <person name="Gronow S."/>
            <person name="Severitt S."/>
            <person name="Schroder I."/>
            <person name="Tallon L."/>
            <person name="Sadzewicz L."/>
            <person name="Zhao X."/>
            <person name="Boylan J."/>
            <person name="Ott S."/>
            <person name="Bowen H."/>
            <person name="Vavikolanu K."/>
            <person name="Mehta A."/>
            <person name="Aluvathingal J."/>
            <person name="Nadendla S."/>
            <person name="Lowell S."/>
            <person name="Myers T."/>
            <person name="Yan Y."/>
            <person name="Sichtig H."/>
        </authorList>
    </citation>
    <scope>NUCLEOTIDE SEQUENCE [LARGE SCALE GENOMIC DNA]</scope>
    <source>
        <strain evidence="12 13">FDAARGOS_1053</strain>
    </source>
</reference>
<dbReference type="OrthoDB" id="1551318at2"/>
<keyword evidence="9 10" id="KW-0170">Cobalt</keyword>
<dbReference type="HAMAP" id="MF_00330">
    <property type="entry name" value="CbiN"/>
    <property type="match status" value="1"/>
</dbReference>
<evidence type="ECO:0000256" key="8">
    <source>
        <dbReference type="ARBA" id="ARBA00023136"/>
    </source>
</evidence>
<comment type="caution">
    <text evidence="10">Lacks conserved residue(s) required for the propagation of feature annotation.</text>
</comment>
<dbReference type="AlphaFoldDB" id="A0A7T4JVV4"/>
<dbReference type="GO" id="GO:0005886">
    <property type="term" value="C:plasma membrane"/>
    <property type="evidence" value="ECO:0007669"/>
    <property type="project" value="UniProtKB-SubCell"/>
</dbReference>
<evidence type="ECO:0000256" key="6">
    <source>
        <dbReference type="ARBA" id="ARBA00022989"/>
    </source>
</evidence>
<evidence type="ECO:0000256" key="2">
    <source>
        <dbReference type="ARBA" id="ARBA00022448"/>
    </source>
</evidence>
<keyword evidence="7 10" id="KW-0406">Ion transport</keyword>
<keyword evidence="2 10" id="KW-0813">Transport</keyword>
<evidence type="ECO:0000256" key="3">
    <source>
        <dbReference type="ARBA" id="ARBA00022475"/>
    </source>
</evidence>
<evidence type="ECO:0000313" key="13">
    <source>
        <dbReference type="Proteomes" id="UP000596145"/>
    </source>
</evidence>
<evidence type="ECO:0000256" key="10">
    <source>
        <dbReference type="HAMAP-Rule" id="MF_00330"/>
    </source>
</evidence>
<dbReference type="UniPathway" id="UPA00148"/>
<dbReference type="NCBIfam" id="NF002780">
    <property type="entry name" value="PRK02898.1"/>
    <property type="match status" value="1"/>
</dbReference>
<dbReference type="Pfam" id="PF02553">
    <property type="entry name" value="CbiN"/>
    <property type="match status" value="1"/>
</dbReference>
<dbReference type="GO" id="GO:0015087">
    <property type="term" value="F:cobalt ion transmembrane transporter activity"/>
    <property type="evidence" value="ECO:0007669"/>
    <property type="project" value="UniProtKB-UniRule"/>
</dbReference>
<keyword evidence="4 10" id="KW-0169">Cobalamin biosynthesis</keyword>
<keyword evidence="8 10" id="KW-0472">Membrane</keyword>
<protein>
    <recommendedName>
        <fullName evidence="10">Cobalt transport protein CbiN</fullName>
    </recommendedName>
    <alternativeName>
        <fullName evidence="10">Energy-coupling factor transporter probable substrate-capture protein CbiN</fullName>
        <shortName evidence="10">ECF transporter S component CbiN</shortName>
    </alternativeName>
</protein>
<keyword evidence="6 10" id="KW-1133">Transmembrane helix</keyword>
<keyword evidence="5 10" id="KW-0812">Transmembrane</keyword>
<evidence type="ECO:0000256" key="9">
    <source>
        <dbReference type="ARBA" id="ARBA00023285"/>
    </source>
</evidence>
<dbReference type="PANTHER" id="PTHR38662">
    <property type="entry name" value="COBALT TRANSPORT PROTEIN CBIN"/>
    <property type="match status" value="1"/>
</dbReference>
<evidence type="ECO:0000256" key="4">
    <source>
        <dbReference type="ARBA" id="ARBA00022573"/>
    </source>
</evidence>
<dbReference type="GO" id="GO:0009236">
    <property type="term" value="P:cobalamin biosynthetic process"/>
    <property type="evidence" value="ECO:0007669"/>
    <property type="project" value="UniProtKB-UniRule"/>
</dbReference>
<comment type="similarity">
    <text evidence="10">Belongs to the CbiN family.</text>
</comment>
<comment type="subunit">
    <text evidence="10">Forms an energy-coupling factor (ECF) transporter complex composed of an ATP-binding protein (A component, CbiO), a transmembrane protein (T component, CbiQ) and 2 possible substrate-capture proteins (S components, CbiM and CbiN) of unknown stoichimetry.</text>
</comment>
<gene>
    <name evidence="10" type="primary">cbiN</name>
    <name evidence="12" type="ORF">I6I10_05305</name>
</gene>
<dbReference type="EMBL" id="CP066007">
    <property type="protein sequence ID" value="QQB47312.1"/>
    <property type="molecule type" value="Genomic_DNA"/>
</dbReference>
<dbReference type="GeneID" id="92760850"/>
<accession>A0A7T4JVV4</accession>
<evidence type="ECO:0000256" key="11">
    <source>
        <dbReference type="SAM" id="MobiDB-lite"/>
    </source>
</evidence>
<organism evidence="12 13">
    <name type="scientific">Corynebacterium glucuronolyticum</name>
    <dbReference type="NCBI Taxonomy" id="39791"/>
    <lineage>
        <taxon>Bacteria</taxon>
        <taxon>Bacillati</taxon>
        <taxon>Actinomycetota</taxon>
        <taxon>Actinomycetes</taxon>
        <taxon>Mycobacteriales</taxon>
        <taxon>Corynebacteriaceae</taxon>
        <taxon>Corynebacterium</taxon>
    </lineage>
</organism>
<sequence length="116" mass="12397">MKTRNLILSIIAIVFLVVLPFFVAGNDADFGGADDKGGDLIEQENPGYEPWFEWQPELPGEVESGLFALQAALGAGFVGYVLGFYKARRKNVTESGAVSTSNNVTGSGDAPLTRVE</sequence>
<dbReference type="InterPro" id="IPR003705">
    <property type="entry name" value="CbiN"/>
</dbReference>
<evidence type="ECO:0000256" key="1">
    <source>
        <dbReference type="ARBA" id="ARBA00022426"/>
    </source>
</evidence>
<name>A0A7T4JVV4_9CORY</name>
<dbReference type="RefSeq" id="WP_084036124.1">
    <property type="nucleotide sequence ID" value="NZ_CP066007.1"/>
</dbReference>